<evidence type="ECO:0000313" key="2">
    <source>
        <dbReference type="EMBL" id="CAI9585092.1"/>
    </source>
</evidence>
<evidence type="ECO:0000313" key="3">
    <source>
        <dbReference type="Proteomes" id="UP001162483"/>
    </source>
</evidence>
<dbReference type="EMBL" id="CATNWA010015614">
    <property type="protein sequence ID" value="CAI9585092.1"/>
    <property type="molecule type" value="Genomic_DNA"/>
</dbReference>
<accession>A0ABN9EM41</accession>
<feature type="non-terminal residue" evidence="2">
    <location>
        <position position="1"/>
    </location>
</feature>
<keyword evidence="3" id="KW-1185">Reference proteome</keyword>
<keyword evidence="1" id="KW-0812">Transmembrane</keyword>
<comment type="caution">
    <text evidence="2">The sequence shown here is derived from an EMBL/GenBank/DDBJ whole genome shotgun (WGS) entry which is preliminary data.</text>
</comment>
<proteinExistence type="predicted"/>
<feature type="transmembrane region" description="Helical" evidence="1">
    <location>
        <begin position="24"/>
        <end position="44"/>
    </location>
</feature>
<dbReference type="Proteomes" id="UP001162483">
    <property type="component" value="Unassembled WGS sequence"/>
</dbReference>
<reference evidence="2" key="1">
    <citation type="submission" date="2023-05" db="EMBL/GenBank/DDBJ databases">
        <authorList>
            <person name="Stuckert A."/>
        </authorList>
    </citation>
    <scope>NUCLEOTIDE SEQUENCE</scope>
</reference>
<evidence type="ECO:0000256" key="1">
    <source>
        <dbReference type="SAM" id="Phobius"/>
    </source>
</evidence>
<name>A0ABN9EM41_9NEOB</name>
<keyword evidence="1" id="KW-0472">Membrane</keyword>
<gene>
    <name evidence="2" type="ORF">SPARVUS_LOCUS10128231</name>
</gene>
<sequence length="58" mass="6384">IVGSQPVIPRQHPLITKHLRWGGGLLYLLTVLLSVCSGTLLWMASSVLTVKHQHTTPQ</sequence>
<organism evidence="2 3">
    <name type="scientific">Staurois parvus</name>
    <dbReference type="NCBI Taxonomy" id="386267"/>
    <lineage>
        <taxon>Eukaryota</taxon>
        <taxon>Metazoa</taxon>
        <taxon>Chordata</taxon>
        <taxon>Craniata</taxon>
        <taxon>Vertebrata</taxon>
        <taxon>Euteleostomi</taxon>
        <taxon>Amphibia</taxon>
        <taxon>Batrachia</taxon>
        <taxon>Anura</taxon>
        <taxon>Neobatrachia</taxon>
        <taxon>Ranoidea</taxon>
        <taxon>Ranidae</taxon>
        <taxon>Staurois</taxon>
    </lineage>
</organism>
<protein>
    <submittedName>
        <fullName evidence="2">Uncharacterized protein</fullName>
    </submittedName>
</protein>
<keyword evidence="1" id="KW-1133">Transmembrane helix</keyword>